<dbReference type="RefSeq" id="WP_350016463.1">
    <property type="nucleotide sequence ID" value="NZ_CP157948.1"/>
</dbReference>
<dbReference type="FunFam" id="2.40.50.140:FF:000051">
    <property type="entry name" value="RNA-binding transcriptional accessory protein"/>
    <property type="match status" value="1"/>
</dbReference>
<dbReference type="PANTHER" id="PTHR10724:SF10">
    <property type="entry name" value="S1 RNA-BINDING DOMAIN-CONTAINING PROTEIN 1"/>
    <property type="match status" value="1"/>
</dbReference>
<dbReference type="FunFam" id="1.10.10.650:FF:000001">
    <property type="entry name" value="S1 RNA-binding domain 1"/>
    <property type="match status" value="1"/>
</dbReference>
<dbReference type="SUPFAM" id="SSF50249">
    <property type="entry name" value="Nucleic acid-binding proteins"/>
    <property type="match status" value="1"/>
</dbReference>
<gene>
    <name evidence="3" type="ORF">ABNK63_01245</name>
</gene>
<evidence type="ECO:0000313" key="3">
    <source>
        <dbReference type="EMBL" id="XBS90298.1"/>
    </source>
</evidence>
<dbReference type="GO" id="GO:0005829">
    <property type="term" value="C:cytosol"/>
    <property type="evidence" value="ECO:0007669"/>
    <property type="project" value="TreeGrafter"/>
</dbReference>
<dbReference type="SUPFAM" id="SSF158832">
    <property type="entry name" value="Tex N-terminal region-like"/>
    <property type="match status" value="1"/>
</dbReference>
<dbReference type="GO" id="GO:0003735">
    <property type="term" value="F:structural constituent of ribosome"/>
    <property type="evidence" value="ECO:0007669"/>
    <property type="project" value="TreeGrafter"/>
</dbReference>
<evidence type="ECO:0000256" key="1">
    <source>
        <dbReference type="SAM" id="MobiDB-lite"/>
    </source>
</evidence>
<dbReference type="InterPro" id="IPR010994">
    <property type="entry name" value="RuvA_2-like"/>
</dbReference>
<dbReference type="InterPro" id="IPR044146">
    <property type="entry name" value="S1_Tex"/>
</dbReference>
<dbReference type="SMART" id="SM00316">
    <property type="entry name" value="S1"/>
    <property type="match status" value="1"/>
</dbReference>
<dbReference type="InterPro" id="IPR023323">
    <property type="entry name" value="Tex-like_dom_sf"/>
</dbReference>
<name>A0AAU7QLT9_9GAMM</name>
<dbReference type="Gene3D" id="3.30.420.140">
    <property type="entry name" value="YqgF/RNase H-like domain"/>
    <property type="match status" value="1"/>
</dbReference>
<dbReference type="GO" id="GO:0006139">
    <property type="term" value="P:nucleobase-containing compound metabolic process"/>
    <property type="evidence" value="ECO:0007669"/>
    <property type="project" value="InterPro"/>
</dbReference>
<dbReference type="FunFam" id="1.10.150.310:FF:000001">
    <property type="entry name" value="RNA-binding transcriptional accessory protein"/>
    <property type="match status" value="1"/>
</dbReference>
<dbReference type="InterPro" id="IPR041692">
    <property type="entry name" value="HHH_9"/>
</dbReference>
<dbReference type="SUPFAM" id="SSF47781">
    <property type="entry name" value="RuvA domain 2-like"/>
    <property type="match status" value="2"/>
</dbReference>
<dbReference type="InterPro" id="IPR023319">
    <property type="entry name" value="Tex-like_HTH_dom_sf"/>
</dbReference>
<dbReference type="Pfam" id="PF16921">
    <property type="entry name" value="Tex_YqgF"/>
    <property type="match status" value="1"/>
</dbReference>
<dbReference type="GO" id="GO:0003729">
    <property type="term" value="F:mRNA binding"/>
    <property type="evidence" value="ECO:0007669"/>
    <property type="project" value="UniProtKB-ARBA"/>
</dbReference>
<dbReference type="Gene3D" id="2.40.50.140">
    <property type="entry name" value="Nucleic acid-binding proteins"/>
    <property type="match status" value="1"/>
</dbReference>
<dbReference type="Pfam" id="PF12836">
    <property type="entry name" value="HHH_3"/>
    <property type="match status" value="1"/>
</dbReference>
<dbReference type="PROSITE" id="PS50126">
    <property type="entry name" value="S1"/>
    <property type="match status" value="1"/>
</dbReference>
<feature type="compositionally biased region" description="Basic and acidic residues" evidence="1">
    <location>
        <begin position="722"/>
        <end position="734"/>
    </location>
</feature>
<dbReference type="EMBL" id="CP157948">
    <property type="protein sequence ID" value="XBS90298.1"/>
    <property type="molecule type" value="Genomic_DNA"/>
</dbReference>
<dbReference type="FunFam" id="3.30.420.140:FF:000001">
    <property type="entry name" value="RNA-binding transcriptional accessory protein"/>
    <property type="match status" value="1"/>
</dbReference>
<dbReference type="Gene3D" id="1.10.150.310">
    <property type="entry name" value="Tex RuvX-like domain-like"/>
    <property type="match status" value="1"/>
</dbReference>
<dbReference type="InterPro" id="IPR003029">
    <property type="entry name" value="S1_domain"/>
</dbReference>
<dbReference type="Gene3D" id="1.10.3500.10">
    <property type="entry name" value="Tex N-terminal region-like"/>
    <property type="match status" value="1"/>
</dbReference>
<dbReference type="InterPro" id="IPR055179">
    <property type="entry name" value="Tex-like_central_region"/>
</dbReference>
<dbReference type="Gene3D" id="1.10.10.650">
    <property type="entry name" value="RuvA domain 2-like"/>
    <property type="match status" value="1"/>
</dbReference>
<feature type="domain" description="S1 motif" evidence="2">
    <location>
        <begin position="653"/>
        <end position="722"/>
    </location>
</feature>
<proteinExistence type="predicted"/>
<organism evidence="3">
    <name type="scientific">Rhodanobacter sp. IGA1.0</name>
    <dbReference type="NCBI Taxonomy" id="3158582"/>
    <lineage>
        <taxon>Bacteria</taxon>
        <taxon>Pseudomonadati</taxon>
        <taxon>Pseudomonadota</taxon>
        <taxon>Gammaproteobacteria</taxon>
        <taxon>Lysobacterales</taxon>
        <taxon>Rhodanobacteraceae</taxon>
        <taxon>Rhodanobacter</taxon>
    </lineage>
</organism>
<feature type="region of interest" description="Disordered" evidence="1">
    <location>
        <begin position="719"/>
        <end position="777"/>
    </location>
</feature>
<accession>A0AAU7QLT9</accession>
<protein>
    <submittedName>
        <fullName evidence="3">Tex family protein</fullName>
    </submittedName>
</protein>
<dbReference type="CDD" id="cd05685">
    <property type="entry name" value="S1_Tex"/>
    <property type="match status" value="1"/>
</dbReference>
<dbReference type="InterPro" id="IPR050437">
    <property type="entry name" value="Ribos_protein_bS1-like"/>
</dbReference>
<dbReference type="Pfam" id="PF17674">
    <property type="entry name" value="HHH_9"/>
    <property type="match status" value="1"/>
</dbReference>
<sequence>MQSIEQRIATDIAASTAQVRAAVELLDGGATVPFIARYRKEVTGGLDDTQLRLLEERLRYLRELEERRAAILASVEEQGKLDDTLKADLLAADTKARLEDLYLPFKPKRRTKAQIAREAGLEPLALGLRDDPTLTPEAFAESFVDAEKGVADVRAALDGARAILMESIAEDAHLVGELRDWLWTQGQIRATVVEGKQNEGAKFRDYFDHVEPIGKIPSHRLLALMRARNEGVIEIELAPAADSEQGHAEAEGRVAAHANIHNRGRAADAWLRETVRLTWRVKLHLHLTLDLFGRVREAAEDEAIRVFGDNLKDLMLAAPAGAKTVMGLDPGIRTGCKVAVVDATGKVLATDTIYPLEPKRQWNESLASLARLCKQHRVDLISIGNGTGSRETDKLAGELIKGLAKADASHTIAKIVVSEAGASVYSASETAAREFPDLDVTLRGAVSIARRLQDPLAELVKIEPKAIGVGQYQHDVNQIKLARALDARVEDCVNAVGVDVNTASAALLSRVAGLSASVAENVVKHRDANGPFANRKALLKVPRLGDKAFEQCAGFLRVPNGDNPLDASSVHPEAYPVVERIIAQCGRAVRNIIGDTGFLRGLKVEQFTDEKFGVPTVRDILKELEKPGRDPRPEFVAPSFAEGVEDVKDLRPGMILEGRVTNVAAFGAFVDIGVHQDGLVHVSALSHTFVKDPRDAVKAGDIVKVKVMEVDLPRQRIGLSMRLDDEPGQTRERGAGAADGRGPRDGRSPSRGAGLPMPTPPPASGAFADAFAKARKN</sequence>
<dbReference type="InterPro" id="IPR037027">
    <property type="entry name" value="YqgF/RNaseH-like_dom_sf"/>
</dbReference>
<dbReference type="Pfam" id="PF22706">
    <property type="entry name" value="Tex_central_region"/>
    <property type="match status" value="1"/>
</dbReference>
<dbReference type="InterPro" id="IPR012340">
    <property type="entry name" value="NA-bd_OB-fold"/>
</dbReference>
<dbReference type="SMART" id="SM00732">
    <property type="entry name" value="YqgFc"/>
    <property type="match status" value="1"/>
</dbReference>
<dbReference type="PANTHER" id="PTHR10724">
    <property type="entry name" value="30S RIBOSOMAL PROTEIN S1"/>
    <property type="match status" value="1"/>
</dbReference>
<dbReference type="SUPFAM" id="SSF53098">
    <property type="entry name" value="Ribonuclease H-like"/>
    <property type="match status" value="1"/>
</dbReference>
<dbReference type="Pfam" id="PF09371">
    <property type="entry name" value="Tex_N"/>
    <property type="match status" value="1"/>
</dbReference>
<reference evidence="3" key="1">
    <citation type="submission" date="2024-06" db="EMBL/GenBank/DDBJ databases">
        <authorList>
            <person name="Sun Y."/>
        </authorList>
    </citation>
    <scope>NUCLEOTIDE SEQUENCE</scope>
    <source>
        <strain evidence="3">IGA1.0</strain>
    </source>
</reference>
<dbReference type="Pfam" id="PF00575">
    <property type="entry name" value="S1"/>
    <property type="match status" value="1"/>
</dbReference>
<dbReference type="InterPro" id="IPR032639">
    <property type="entry name" value="Tex_YqgF"/>
</dbReference>
<dbReference type="InterPro" id="IPR018974">
    <property type="entry name" value="Tex-like_N"/>
</dbReference>
<dbReference type="AlphaFoldDB" id="A0AAU7QLT9"/>
<dbReference type="GO" id="GO:0006412">
    <property type="term" value="P:translation"/>
    <property type="evidence" value="ECO:0007669"/>
    <property type="project" value="TreeGrafter"/>
</dbReference>
<dbReference type="InterPro" id="IPR012337">
    <property type="entry name" value="RNaseH-like_sf"/>
</dbReference>
<evidence type="ECO:0000259" key="2">
    <source>
        <dbReference type="PROSITE" id="PS50126"/>
    </source>
</evidence>
<dbReference type="InterPro" id="IPR006641">
    <property type="entry name" value="YqgF/RNaseH-like_dom"/>
</dbReference>